<evidence type="ECO:0000256" key="2">
    <source>
        <dbReference type="ARBA" id="ARBA00023125"/>
    </source>
</evidence>
<protein>
    <submittedName>
        <fullName evidence="6">AraC family transcriptional regulator</fullName>
    </submittedName>
</protein>
<dbReference type="PANTHER" id="PTHR43280:SF29">
    <property type="entry name" value="ARAC-FAMILY TRANSCRIPTIONAL REGULATOR"/>
    <property type="match status" value="1"/>
</dbReference>
<evidence type="ECO:0000259" key="5">
    <source>
        <dbReference type="PROSITE" id="PS01124"/>
    </source>
</evidence>
<accession>A0A2T2YP71</accession>
<feature type="transmembrane region" description="Helical" evidence="4">
    <location>
        <begin position="189"/>
        <end position="209"/>
    </location>
</feature>
<feature type="transmembrane region" description="Helical" evidence="4">
    <location>
        <begin position="105"/>
        <end position="128"/>
    </location>
</feature>
<dbReference type="GO" id="GO:0043565">
    <property type="term" value="F:sequence-specific DNA binding"/>
    <property type="evidence" value="ECO:0007669"/>
    <property type="project" value="InterPro"/>
</dbReference>
<dbReference type="GO" id="GO:0003700">
    <property type="term" value="F:DNA-binding transcription factor activity"/>
    <property type="evidence" value="ECO:0007669"/>
    <property type="project" value="InterPro"/>
</dbReference>
<dbReference type="Proteomes" id="UP000240357">
    <property type="component" value="Unassembled WGS sequence"/>
</dbReference>
<dbReference type="InterPro" id="IPR009057">
    <property type="entry name" value="Homeodomain-like_sf"/>
</dbReference>
<keyword evidence="3" id="KW-0804">Transcription</keyword>
<dbReference type="PANTHER" id="PTHR43280">
    <property type="entry name" value="ARAC-FAMILY TRANSCRIPTIONAL REGULATOR"/>
    <property type="match status" value="1"/>
</dbReference>
<gene>
    <name evidence="6" type="ORF">AHMF7605_14760</name>
</gene>
<evidence type="ECO:0000256" key="3">
    <source>
        <dbReference type="ARBA" id="ARBA00023163"/>
    </source>
</evidence>
<feature type="transmembrane region" description="Helical" evidence="4">
    <location>
        <begin position="38"/>
        <end position="61"/>
    </location>
</feature>
<feature type="transmembrane region" description="Helical" evidence="4">
    <location>
        <begin position="148"/>
        <end position="165"/>
    </location>
</feature>
<evidence type="ECO:0000256" key="4">
    <source>
        <dbReference type="SAM" id="Phobius"/>
    </source>
</evidence>
<evidence type="ECO:0000313" key="6">
    <source>
        <dbReference type="EMBL" id="PSR57314.1"/>
    </source>
</evidence>
<feature type="transmembrane region" description="Helical" evidence="4">
    <location>
        <begin position="221"/>
        <end position="242"/>
    </location>
</feature>
<comment type="caution">
    <text evidence="6">The sequence shown here is derived from an EMBL/GenBank/DDBJ whole genome shotgun (WGS) entry which is preliminary data.</text>
</comment>
<dbReference type="EMBL" id="PYFT01000001">
    <property type="protein sequence ID" value="PSR57314.1"/>
    <property type="molecule type" value="Genomic_DNA"/>
</dbReference>
<dbReference type="AlphaFoldDB" id="A0A2T2YP71"/>
<dbReference type="OrthoDB" id="5492415at2"/>
<feature type="transmembrane region" description="Helical" evidence="4">
    <location>
        <begin position="6"/>
        <end position="26"/>
    </location>
</feature>
<keyword evidence="4" id="KW-1133">Transmembrane helix</keyword>
<dbReference type="InterPro" id="IPR018062">
    <property type="entry name" value="HTH_AraC-typ_CS"/>
</dbReference>
<keyword evidence="2" id="KW-0238">DNA-binding</keyword>
<evidence type="ECO:0000256" key="1">
    <source>
        <dbReference type="ARBA" id="ARBA00023015"/>
    </source>
</evidence>
<feature type="domain" description="HTH araC/xylS-type" evidence="5">
    <location>
        <begin position="266"/>
        <end position="374"/>
    </location>
</feature>
<dbReference type="PROSITE" id="PS01124">
    <property type="entry name" value="HTH_ARAC_FAMILY_2"/>
    <property type="match status" value="1"/>
</dbReference>
<proteinExistence type="predicted"/>
<keyword evidence="7" id="KW-1185">Reference proteome</keyword>
<sequence length="387" mass="44516">MNIAPLDLILLLGSLQGIILFFLLWYNPKGPRLPNKLLAWLMGLMGLASFAVGVPVANMWISHALDLLPFIVTMPMGPIIYFYAKALLNPEFRIGRRGKWHFYPIIIDFGSQLIGWTFLFGILLGVFNPQNNLSWANAMDAYDTYSDIPRWLSLTTYLWLTHRLLSRQTKTEATLPEEQQHHIGWLKPLVRAFFIFQFIWLLYLIPYIIPATRNGLLDTFGWYPIYIPIAILIYWIGFRGYFHTQKNFTQNYRKVPATLLPEETANGTIQFLKKAMATDQLFLDPELTVEKVSRHVGIPAKIISAVLNQHLQKSFNTFVNGYRVAEVKKRLLDPVNQSSTLVGIAFDCGFNSQATFQRAFRSETNQSPKEFIAEQLQNLKINAQIRI</sequence>
<keyword evidence="4" id="KW-0472">Membrane</keyword>
<dbReference type="Pfam" id="PF12833">
    <property type="entry name" value="HTH_18"/>
    <property type="match status" value="1"/>
</dbReference>
<feature type="transmembrane region" description="Helical" evidence="4">
    <location>
        <begin position="67"/>
        <end position="84"/>
    </location>
</feature>
<keyword evidence="1" id="KW-0805">Transcription regulation</keyword>
<dbReference type="Gene3D" id="1.10.10.60">
    <property type="entry name" value="Homeodomain-like"/>
    <property type="match status" value="1"/>
</dbReference>
<name>A0A2T2YP71_9BACT</name>
<dbReference type="InterPro" id="IPR018060">
    <property type="entry name" value="HTH_AraC"/>
</dbReference>
<dbReference type="SUPFAM" id="SSF46689">
    <property type="entry name" value="Homeodomain-like"/>
    <property type="match status" value="1"/>
</dbReference>
<keyword evidence="4" id="KW-0812">Transmembrane</keyword>
<reference evidence="6 7" key="1">
    <citation type="submission" date="2018-03" db="EMBL/GenBank/DDBJ databases">
        <title>Adhaeribacter sp. HMF7605 Genome sequencing and assembly.</title>
        <authorList>
            <person name="Kang H."/>
            <person name="Kang J."/>
            <person name="Cha I."/>
            <person name="Kim H."/>
            <person name="Joh K."/>
        </authorList>
    </citation>
    <scope>NUCLEOTIDE SEQUENCE [LARGE SCALE GENOMIC DNA]</scope>
    <source>
        <strain evidence="6 7">HMF7605</strain>
    </source>
</reference>
<organism evidence="6 7">
    <name type="scientific">Adhaeribacter arboris</name>
    <dbReference type="NCBI Taxonomy" id="2072846"/>
    <lineage>
        <taxon>Bacteria</taxon>
        <taxon>Pseudomonadati</taxon>
        <taxon>Bacteroidota</taxon>
        <taxon>Cytophagia</taxon>
        <taxon>Cytophagales</taxon>
        <taxon>Hymenobacteraceae</taxon>
        <taxon>Adhaeribacter</taxon>
    </lineage>
</organism>
<dbReference type="PROSITE" id="PS00041">
    <property type="entry name" value="HTH_ARAC_FAMILY_1"/>
    <property type="match status" value="1"/>
</dbReference>
<evidence type="ECO:0000313" key="7">
    <source>
        <dbReference type="Proteomes" id="UP000240357"/>
    </source>
</evidence>
<dbReference type="SMART" id="SM00342">
    <property type="entry name" value="HTH_ARAC"/>
    <property type="match status" value="1"/>
</dbReference>